<feature type="domain" description="ShKT" evidence="3">
    <location>
        <begin position="23"/>
        <end position="59"/>
    </location>
</feature>
<comment type="caution">
    <text evidence="4">The sequence shown here is derived from an EMBL/GenBank/DDBJ whole genome shotgun (WGS) entry which is preliminary data.</text>
</comment>
<reference evidence="4" key="2">
    <citation type="submission" date="2020-11" db="EMBL/GenBank/DDBJ databases">
        <authorList>
            <person name="McCartney M.A."/>
            <person name="Auch B."/>
            <person name="Kono T."/>
            <person name="Mallez S."/>
            <person name="Becker A."/>
            <person name="Gohl D.M."/>
            <person name="Silverstein K.A.T."/>
            <person name="Koren S."/>
            <person name="Bechman K.B."/>
            <person name="Herman A."/>
            <person name="Abrahante J.E."/>
            <person name="Garbe J."/>
        </authorList>
    </citation>
    <scope>NUCLEOTIDE SEQUENCE</scope>
    <source>
        <strain evidence="4">Duluth1</strain>
        <tissue evidence="4">Whole animal</tissue>
    </source>
</reference>
<feature type="signal peptide" evidence="2">
    <location>
        <begin position="1"/>
        <end position="20"/>
    </location>
</feature>
<evidence type="ECO:0000256" key="1">
    <source>
        <dbReference type="PROSITE-ProRule" id="PRU01005"/>
    </source>
</evidence>
<evidence type="ECO:0000259" key="3">
    <source>
        <dbReference type="PROSITE" id="PS51670"/>
    </source>
</evidence>
<comment type="caution">
    <text evidence="1">Lacks conserved residue(s) required for the propagation of feature annotation.</text>
</comment>
<dbReference type="EMBL" id="JAIWYP010000011">
    <property type="protein sequence ID" value="KAH3741442.1"/>
    <property type="molecule type" value="Genomic_DNA"/>
</dbReference>
<evidence type="ECO:0000256" key="2">
    <source>
        <dbReference type="SAM" id="SignalP"/>
    </source>
</evidence>
<dbReference type="PROSITE" id="PS51670">
    <property type="entry name" value="SHKT"/>
    <property type="match status" value="1"/>
</dbReference>
<dbReference type="Proteomes" id="UP000828390">
    <property type="component" value="Unassembled WGS sequence"/>
</dbReference>
<organism evidence="4 5">
    <name type="scientific">Dreissena polymorpha</name>
    <name type="common">Zebra mussel</name>
    <name type="synonym">Mytilus polymorpha</name>
    <dbReference type="NCBI Taxonomy" id="45954"/>
    <lineage>
        <taxon>Eukaryota</taxon>
        <taxon>Metazoa</taxon>
        <taxon>Spiralia</taxon>
        <taxon>Lophotrochozoa</taxon>
        <taxon>Mollusca</taxon>
        <taxon>Bivalvia</taxon>
        <taxon>Autobranchia</taxon>
        <taxon>Heteroconchia</taxon>
        <taxon>Euheterodonta</taxon>
        <taxon>Imparidentia</taxon>
        <taxon>Neoheterodontei</taxon>
        <taxon>Myida</taxon>
        <taxon>Dreissenoidea</taxon>
        <taxon>Dreissenidae</taxon>
        <taxon>Dreissena</taxon>
    </lineage>
</organism>
<reference evidence="4" key="1">
    <citation type="journal article" date="2019" name="bioRxiv">
        <title>The Genome of the Zebra Mussel, Dreissena polymorpha: A Resource for Invasive Species Research.</title>
        <authorList>
            <person name="McCartney M.A."/>
            <person name="Auch B."/>
            <person name="Kono T."/>
            <person name="Mallez S."/>
            <person name="Zhang Y."/>
            <person name="Obille A."/>
            <person name="Becker A."/>
            <person name="Abrahante J.E."/>
            <person name="Garbe J."/>
            <person name="Badalamenti J.P."/>
            <person name="Herman A."/>
            <person name="Mangelson H."/>
            <person name="Liachko I."/>
            <person name="Sullivan S."/>
            <person name="Sone E.D."/>
            <person name="Koren S."/>
            <person name="Silverstein K.A.T."/>
            <person name="Beckman K.B."/>
            <person name="Gohl D.M."/>
        </authorList>
    </citation>
    <scope>NUCLEOTIDE SEQUENCE</scope>
    <source>
        <strain evidence="4">Duluth1</strain>
        <tissue evidence="4">Whole animal</tissue>
    </source>
</reference>
<dbReference type="AlphaFoldDB" id="A0A9D4I2L6"/>
<name>A0A9D4I2L6_DREPO</name>
<proteinExistence type="predicted"/>
<gene>
    <name evidence="4" type="ORF">DPMN_048167</name>
</gene>
<protein>
    <recommendedName>
        <fullName evidence="3">ShKT domain-containing protein</fullName>
    </recommendedName>
</protein>
<evidence type="ECO:0000313" key="4">
    <source>
        <dbReference type="EMBL" id="KAH3741442.1"/>
    </source>
</evidence>
<accession>A0A9D4I2L6</accession>
<keyword evidence="2" id="KW-0732">Signal</keyword>
<feature type="chain" id="PRO_5039621206" description="ShKT domain-containing protein" evidence="2">
    <location>
        <begin position="21"/>
        <end position="153"/>
    </location>
</feature>
<sequence length="153" mass="17260">MGGIVSTYLLFALLQSEIRCNDCKDDEKINCVMLTSMFNICNVNIENAAKLCPKTCNLCYTLTATGLIGQLGQRVQSRVVITRKQEQEHVLILHLHTTVRTVKGLLMITSHVFEILVQFTSVTGMIRYHPEIGHRRVATFEEAGKVAKLYAKY</sequence>
<evidence type="ECO:0000313" key="5">
    <source>
        <dbReference type="Proteomes" id="UP000828390"/>
    </source>
</evidence>
<dbReference type="InterPro" id="IPR003582">
    <property type="entry name" value="ShKT_dom"/>
</dbReference>
<keyword evidence="5" id="KW-1185">Reference proteome</keyword>